<sequence length="77" mass="8642">MKLETRKLFQLIPGTGGGITGVHSAQTGGRWVDQIAIPWCTTHDRWTEFGFCRANDIPNEICEVSSGGPDHKWWEDV</sequence>
<evidence type="ECO:0000313" key="1">
    <source>
        <dbReference type="EMBL" id="KKK47342.1"/>
    </source>
</evidence>
<proteinExistence type="predicted"/>
<name>A0A0F8VSN1_9ZZZZ</name>
<dbReference type="AlphaFoldDB" id="A0A0F8VSN1"/>
<dbReference type="EMBL" id="LAZR01069624">
    <property type="protein sequence ID" value="KKK47342.1"/>
    <property type="molecule type" value="Genomic_DNA"/>
</dbReference>
<organism evidence="1">
    <name type="scientific">marine sediment metagenome</name>
    <dbReference type="NCBI Taxonomy" id="412755"/>
    <lineage>
        <taxon>unclassified sequences</taxon>
        <taxon>metagenomes</taxon>
        <taxon>ecological metagenomes</taxon>
    </lineage>
</organism>
<protein>
    <submittedName>
        <fullName evidence="1">Uncharacterized protein</fullName>
    </submittedName>
</protein>
<accession>A0A0F8VSN1</accession>
<comment type="caution">
    <text evidence="1">The sequence shown here is derived from an EMBL/GenBank/DDBJ whole genome shotgun (WGS) entry which is preliminary data.</text>
</comment>
<gene>
    <name evidence="1" type="ORF">LCGC14_3156180</name>
</gene>
<reference evidence="1" key="1">
    <citation type="journal article" date="2015" name="Nature">
        <title>Complex archaea that bridge the gap between prokaryotes and eukaryotes.</title>
        <authorList>
            <person name="Spang A."/>
            <person name="Saw J.H."/>
            <person name="Jorgensen S.L."/>
            <person name="Zaremba-Niedzwiedzka K."/>
            <person name="Martijn J."/>
            <person name="Lind A.E."/>
            <person name="van Eijk R."/>
            <person name="Schleper C."/>
            <person name="Guy L."/>
            <person name="Ettema T.J."/>
        </authorList>
    </citation>
    <scope>NUCLEOTIDE SEQUENCE</scope>
</reference>